<protein>
    <recommendedName>
        <fullName evidence="3">Activator of Hsp90 ATPase homolog 1-like protein</fullName>
    </recommendedName>
</protein>
<accession>A0A1X7K4U9</accession>
<evidence type="ECO:0000313" key="1">
    <source>
        <dbReference type="EMBL" id="SMG35612.1"/>
    </source>
</evidence>
<dbReference type="RefSeq" id="WP_085550312.1">
    <property type="nucleotide sequence ID" value="NZ_FXAR01000008.1"/>
</dbReference>
<keyword evidence="2" id="KW-1185">Reference proteome</keyword>
<organism evidence="1 2">
    <name type="scientific">Corynebacterium pollutisoli</name>
    <dbReference type="NCBI Taxonomy" id="1610489"/>
    <lineage>
        <taxon>Bacteria</taxon>
        <taxon>Bacillati</taxon>
        <taxon>Actinomycetota</taxon>
        <taxon>Actinomycetes</taxon>
        <taxon>Mycobacteriales</taxon>
        <taxon>Corynebacteriaceae</taxon>
        <taxon>Corynebacterium</taxon>
    </lineage>
</organism>
<name>A0A1X7K4U9_9CORY</name>
<dbReference type="OrthoDB" id="4407001at2"/>
<proteinExistence type="predicted"/>
<sequence length="156" mass="17689">MNLLEQIPLVTRRVLDDDTVGVSLSRSFTASTRELWEAVTEADRREIWFGPAEAEVHACEPEELLRLDWEGGVLEITFADRTLTLTHTFPRDGLWDTYGPALAGIDWDTALASLALHLAMDAESDEGEEETFIRRLAEEWSVDKQQAQRAVNLFLE</sequence>
<dbReference type="EMBL" id="FXAR01000008">
    <property type="protein sequence ID" value="SMG35612.1"/>
    <property type="molecule type" value="Genomic_DNA"/>
</dbReference>
<dbReference type="InterPro" id="IPR023393">
    <property type="entry name" value="START-like_dom_sf"/>
</dbReference>
<dbReference type="Proteomes" id="UP000193309">
    <property type="component" value="Unassembled WGS sequence"/>
</dbReference>
<reference evidence="2" key="1">
    <citation type="submission" date="2017-04" db="EMBL/GenBank/DDBJ databases">
        <authorList>
            <person name="Varghese N."/>
            <person name="Submissions S."/>
        </authorList>
    </citation>
    <scope>NUCLEOTIDE SEQUENCE [LARGE SCALE GENOMIC DNA]</scope>
    <source>
        <strain evidence="2">VDS</strain>
    </source>
</reference>
<dbReference type="AlphaFoldDB" id="A0A1X7K4U9"/>
<evidence type="ECO:0008006" key="3">
    <source>
        <dbReference type="Google" id="ProtNLM"/>
    </source>
</evidence>
<gene>
    <name evidence="1" type="ORF">SAMN06295981_2224</name>
</gene>
<dbReference type="SUPFAM" id="SSF55961">
    <property type="entry name" value="Bet v1-like"/>
    <property type="match status" value="1"/>
</dbReference>
<evidence type="ECO:0000313" key="2">
    <source>
        <dbReference type="Proteomes" id="UP000193309"/>
    </source>
</evidence>
<dbReference type="STRING" id="1610489.SAMN06295981_2224"/>
<dbReference type="Gene3D" id="3.30.530.20">
    <property type="match status" value="1"/>
</dbReference>